<feature type="compositionally biased region" description="Low complexity" evidence="1">
    <location>
        <begin position="207"/>
        <end position="217"/>
    </location>
</feature>
<feature type="compositionally biased region" description="Low complexity" evidence="1">
    <location>
        <begin position="232"/>
        <end position="241"/>
    </location>
</feature>
<feature type="compositionally biased region" description="Basic residues" evidence="1">
    <location>
        <begin position="110"/>
        <end position="119"/>
    </location>
</feature>
<keyword evidence="3" id="KW-1185">Reference proteome</keyword>
<proteinExistence type="predicted"/>
<feature type="compositionally biased region" description="Basic and acidic residues" evidence="1">
    <location>
        <begin position="85"/>
        <end position="95"/>
    </location>
</feature>
<evidence type="ECO:0000313" key="2">
    <source>
        <dbReference type="EMBL" id="KAJ7634857.1"/>
    </source>
</evidence>
<feature type="region of interest" description="Disordered" evidence="1">
    <location>
        <begin position="29"/>
        <end position="127"/>
    </location>
</feature>
<name>A0AAD7BZI4_9AGAR</name>
<dbReference type="EMBL" id="JARKIF010000007">
    <property type="protein sequence ID" value="KAJ7634857.1"/>
    <property type="molecule type" value="Genomic_DNA"/>
</dbReference>
<comment type="caution">
    <text evidence="2">The sequence shown here is derived from an EMBL/GenBank/DDBJ whole genome shotgun (WGS) entry which is preliminary data.</text>
</comment>
<accession>A0AAD7BZI4</accession>
<feature type="compositionally biased region" description="Low complexity" evidence="1">
    <location>
        <begin position="29"/>
        <end position="44"/>
    </location>
</feature>
<feature type="region of interest" description="Disordered" evidence="1">
    <location>
        <begin position="193"/>
        <end position="272"/>
    </location>
</feature>
<gene>
    <name evidence="2" type="ORF">FB45DRAFT_1056829</name>
</gene>
<sequence length="272" mass="29101">MAFTVYCDPDADTPTVVKPTANVLSSSLIDSNLDTSSSTSLASSAEKENLHPITGERCGGALGDASASKKRKTNVLATKTIVAKKQKEDKAEGKKPRSASSKGRKDGKASKKAAKRPLRRVSPLPKVDEDVAERDRLVQADIDSRCYELTVSPLADVTDAYDAGIEINSLLTSFTSEETAKFRKATSTEPELRDYFSPKHCSGRVTPPASAASANAPKVFNTPERRQIYSAFTFTTPSPSSERFRKANSRSPSPTIPPLNLSPSATTSTASA</sequence>
<dbReference type="Proteomes" id="UP001221142">
    <property type="component" value="Unassembled WGS sequence"/>
</dbReference>
<evidence type="ECO:0000256" key="1">
    <source>
        <dbReference type="SAM" id="MobiDB-lite"/>
    </source>
</evidence>
<organism evidence="2 3">
    <name type="scientific">Roridomyces roridus</name>
    <dbReference type="NCBI Taxonomy" id="1738132"/>
    <lineage>
        <taxon>Eukaryota</taxon>
        <taxon>Fungi</taxon>
        <taxon>Dikarya</taxon>
        <taxon>Basidiomycota</taxon>
        <taxon>Agaricomycotina</taxon>
        <taxon>Agaricomycetes</taxon>
        <taxon>Agaricomycetidae</taxon>
        <taxon>Agaricales</taxon>
        <taxon>Marasmiineae</taxon>
        <taxon>Mycenaceae</taxon>
        <taxon>Roridomyces</taxon>
    </lineage>
</organism>
<dbReference type="AlphaFoldDB" id="A0AAD7BZI4"/>
<protein>
    <submittedName>
        <fullName evidence="2">Uncharacterized protein</fullName>
    </submittedName>
</protein>
<reference evidence="2" key="1">
    <citation type="submission" date="2023-03" db="EMBL/GenBank/DDBJ databases">
        <title>Massive genome expansion in bonnet fungi (Mycena s.s.) driven by repeated elements and novel gene families across ecological guilds.</title>
        <authorList>
            <consortium name="Lawrence Berkeley National Laboratory"/>
            <person name="Harder C.B."/>
            <person name="Miyauchi S."/>
            <person name="Viragh M."/>
            <person name="Kuo A."/>
            <person name="Thoen E."/>
            <person name="Andreopoulos B."/>
            <person name="Lu D."/>
            <person name="Skrede I."/>
            <person name="Drula E."/>
            <person name="Henrissat B."/>
            <person name="Morin E."/>
            <person name="Kohler A."/>
            <person name="Barry K."/>
            <person name="LaButti K."/>
            <person name="Morin E."/>
            <person name="Salamov A."/>
            <person name="Lipzen A."/>
            <person name="Mereny Z."/>
            <person name="Hegedus B."/>
            <person name="Baldrian P."/>
            <person name="Stursova M."/>
            <person name="Weitz H."/>
            <person name="Taylor A."/>
            <person name="Grigoriev I.V."/>
            <person name="Nagy L.G."/>
            <person name="Martin F."/>
            <person name="Kauserud H."/>
        </authorList>
    </citation>
    <scope>NUCLEOTIDE SEQUENCE</scope>
    <source>
        <strain evidence="2">9284</strain>
    </source>
</reference>
<evidence type="ECO:0000313" key="3">
    <source>
        <dbReference type="Proteomes" id="UP001221142"/>
    </source>
</evidence>